<dbReference type="EMBL" id="CM056795">
    <property type="protein sequence ID" value="KAJ8721098.1"/>
    <property type="molecule type" value="Genomic_DNA"/>
</dbReference>
<organism evidence="1 2">
    <name type="scientific">Mythimna loreyi</name>
    <dbReference type="NCBI Taxonomy" id="667449"/>
    <lineage>
        <taxon>Eukaryota</taxon>
        <taxon>Metazoa</taxon>
        <taxon>Ecdysozoa</taxon>
        <taxon>Arthropoda</taxon>
        <taxon>Hexapoda</taxon>
        <taxon>Insecta</taxon>
        <taxon>Pterygota</taxon>
        <taxon>Neoptera</taxon>
        <taxon>Endopterygota</taxon>
        <taxon>Lepidoptera</taxon>
        <taxon>Glossata</taxon>
        <taxon>Ditrysia</taxon>
        <taxon>Noctuoidea</taxon>
        <taxon>Noctuidae</taxon>
        <taxon>Noctuinae</taxon>
        <taxon>Hadenini</taxon>
        <taxon>Mythimna</taxon>
    </lineage>
</organism>
<keyword evidence="2" id="KW-1185">Reference proteome</keyword>
<proteinExistence type="predicted"/>
<reference evidence="1" key="1">
    <citation type="submission" date="2023-03" db="EMBL/GenBank/DDBJ databases">
        <title>Chromosome-level genomes of two armyworms, Mythimna separata and Mythimna loreyi, provide insights into the biosynthesis and reception of sex pheromones.</title>
        <authorList>
            <person name="Zhao H."/>
        </authorList>
    </citation>
    <scope>NUCLEOTIDE SEQUENCE</scope>
    <source>
        <strain evidence="1">BeijingLab</strain>
    </source>
</reference>
<comment type="caution">
    <text evidence="1">The sequence shown here is derived from an EMBL/GenBank/DDBJ whole genome shotgun (WGS) entry which is preliminary data.</text>
</comment>
<sequence length="373" mass="42201">MSFDTDISEIQSRKAIWDLQSEEYANRDLKKKQWEEIVQLFGSEELSDEEKKKLRATFGTIEPVLFEEVGPLHQTHYDAVSPLYLVESVEEILQTLAPIAEVSEDMRRLEQNLHPLLVYRTEDGQYMEMRIANWCGLPHDEDEVRPLMADLGSPAVEARPVMADGGSPAAEEAPVMADGGSQACVDEEAEERDRRMIRRLLRQLLVAVQQRTQRQEEPAHQAQRRRLRPEVLRLQEDWRRAVASGEICHHRGIGGVAGASRQRGFSGVAGASRQRGFSGIAGSFIRVSNHSLVCNDCWIWAQNAVRLEYEQHADEAASNPEEPPQSTGFGCALSYRIKFLQKSEDVEFKLFCTGLYKPRTTHGARVLKKKCAV</sequence>
<gene>
    <name evidence="1" type="ORF">PYW08_006563</name>
</gene>
<accession>A0ACC2QT56</accession>
<evidence type="ECO:0000313" key="2">
    <source>
        <dbReference type="Proteomes" id="UP001231649"/>
    </source>
</evidence>
<protein>
    <submittedName>
        <fullName evidence="1">Uncharacterized protein</fullName>
    </submittedName>
</protein>
<dbReference type="Proteomes" id="UP001231649">
    <property type="component" value="Chromosome 19"/>
</dbReference>
<evidence type="ECO:0000313" key="1">
    <source>
        <dbReference type="EMBL" id="KAJ8721098.1"/>
    </source>
</evidence>
<name>A0ACC2QT56_9NEOP</name>